<keyword evidence="3" id="KW-1185">Reference proteome</keyword>
<accession>A0ABW2NC96</accession>
<comment type="caution">
    <text evidence="2">The sequence shown here is derived from an EMBL/GenBank/DDBJ whole genome shotgun (WGS) entry which is preliminary data.</text>
</comment>
<feature type="chain" id="PRO_5045850588" evidence="1">
    <location>
        <begin position="28"/>
        <end position="255"/>
    </location>
</feature>
<dbReference type="EMBL" id="JBHTCT010000005">
    <property type="protein sequence ID" value="MFC7363968.1"/>
    <property type="molecule type" value="Genomic_DNA"/>
</dbReference>
<evidence type="ECO:0000313" key="2">
    <source>
        <dbReference type="EMBL" id="MFC7363968.1"/>
    </source>
</evidence>
<evidence type="ECO:0000313" key="3">
    <source>
        <dbReference type="Proteomes" id="UP001596483"/>
    </source>
</evidence>
<evidence type="ECO:0000256" key="1">
    <source>
        <dbReference type="SAM" id="SignalP"/>
    </source>
</evidence>
<protein>
    <submittedName>
        <fullName evidence="2">Uncharacterized protein</fullName>
    </submittedName>
</protein>
<dbReference type="RefSeq" id="WP_157293711.1">
    <property type="nucleotide sequence ID" value="NZ_JBHTCT010000005.1"/>
</dbReference>
<dbReference type="Proteomes" id="UP001596483">
    <property type="component" value="Unassembled WGS sequence"/>
</dbReference>
<sequence>MLKTMKSKVAAGTAAVLLVGGGGVAFGASDAGAKLSNWYKGQFTNTSVEIANETGAYGKGAAEDAWAEYNTIKSGAGQDILNAGTASSDAASAKIETAADEHVDALKTEYSRIAGYMDSQFLALENASKFLIQNAGKAAQNQALADLKKHSDAKGQEALDALNAHLEQTTTTAVGEVDETIKYVKGDLAAKLQENKDASVEEIKGMIDAEIERLRGVVNTRKDQLVTAQKDAIQAQADLLEGDAKQQMQNLVNGI</sequence>
<organism evidence="2 3">
    <name type="scientific">Bhargavaea changchunensis</name>
    <dbReference type="NCBI Taxonomy" id="2134037"/>
    <lineage>
        <taxon>Bacteria</taxon>
        <taxon>Bacillati</taxon>
        <taxon>Bacillota</taxon>
        <taxon>Bacilli</taxon>
        <taxon>Bacillales</taxon>
        <taxon>Caryophanaceae</taxon>
        <taxon>Bhargavaea</taxon>
    </lineage>
</organism>
<feature type="signal peptide" evidence="1">
    <location>
        <begin position="1"/>
        <end position="27"/>
    </location>
</feature>
<gene>
    <name evidence="2" type="ORF">ACFQQH_02175</name>
</gene>
<name>A0ABW2NC96_9BACL</name>
<reference evidence="3" key="1">
    <citation type="journal article" date="2019" name="Int. J. Syst. Evol. Microbiol.">
        <title>The Global Catalogue of Microorganisms (GCM) 10K type strain sequencing project: providing services to taxonomists for standard genome sequencing and annotation.</title>
        <authorList>
            <consortium name="The Broad Institute Genomics Platform"/>
            <consortium name="The Broad Institute Genome Sequencing Center for Infectious Disease"/>
            <person name="Wu L."/>
            <person name="Ma J."/>
        </authorList>
    </citation>
    <scope>NUCLEOTIDE SEQUENCE [LARGE SCALE GENOMIC DNA]</scope>
    <source>
        <strain evidence="3">JCM 4738</strain>
    </source>
</reference>
<keyword evidence="1" id="KW-0732">Signal</keyword>
<proteinExistence type="predicted"/>